<dbReference type="RefSeq" id="WP_289723592.1">
    <property type="nucleotide sequence ID" value="NZ_JAUDUY010000001.1"/>
</dbReference>
<accession>A0ABT7WBF6</accession>
<keyword evidence="2" id="KW-1185">Reference proteome</keyword>
<dbReference type="EMBL" id="JAUDUY010000001">
    <property type="protein sequence ID" value="MDM9630233.1"/>
    <property type="molecule type" value="Genomic_DNA"/>
</dbReference>
<evidence type="ECO:0000313" key="1">
    <source>
        <dbReference type="EMBL" id="MDM9630233.1"/>
    </source>
</evidence>
<reference evidence="1" key="1">
    <citation type="submission" date="2023-06" db="EMBL/GenBank/DDBJ databases">
        <title>Robiginitalea aurantiacus sp. nov. and Algoriphagus sediminis sp. nov., isolated from coastal sediment.</title>
        <authorList>
            <person name="Zhou Z.Y."/>
            <person name="An J."/>
            <person name="Jia Y.W."/>
            <person name="Du Z.J."/>
        </authorList>
    </citation>
    <scope>NUCLEOTIDE SEQUENCE</scope>
    <source>
        <strain evidence="1">M39</strain>
    </source>
</reference>
<evidence type="ECO:0000313" key="2">
    <source>
        <dbReference type="Proteomes" id="UP001174839"/>
    </source>
</evidence>
<proteinExistence type="predicted"/>
<comment type="caution">
    <text evidence="1">The sequence shown here is derived from an EMBL/GenBank/DDBJ whole genome shotgun (WGS) entry which is preliminary data.</text>
</comment>
<evidence type="ECO:0008006" key="3">
    <source>
        <dbReference type="Google" id="ProtNLM"/>
    </source>
</evidence>
<protein>
    <recommendedName>
        <fullName evidence="3">TerB-C domain-containing protein</fullName>
    </recommendedName>
</protein>
<gene>
    <name evidence="1" type="ORF">QU605_02045</name>
</gene>
<organism evidence="1 2">
    <name type="scientific">Robiginitalea aurantiaca</name>
    <dbReference type="NCBI Taxonomy" id="3056915"/>
    <lineage>
        <taxon>Bacteria</taxon>
        <taxon>Pseudomonadati</taxon>
        <taxon>Bacteroidota</taxon>
        <taxon>Flavobacteriia</taxon>
        <taxon>Flavobacteriales</taxon>
        <taxon>Flavobacteriaceae</taxon>
        <taxon>Robiginitalea</taxon>
    </lineage>
</organism>
<sequence>MESYFFIPTNSLNFNNILASESISPRAFYEKRGFGFKRSESVEANPFLNSLLAYSKIPEFEIYGTEREEFPLYIGIPKKYIEENSVFKFGDLVLYRIPKVVYINWIECFFVVNTLEERKKLIAGTKRSLEVKNSNEYQNRIYLLGETQIDKIKWSESIINNIQDISTFPYDELERERNNNRIKGLVYGYAAGWIRETSPELIESKNYFREFINTFSVLINEFSQFSHGKINKLPHDSERNIQREINELRGLQQKIKTLLSTIENNSLENEISESFSLNDVEIQFIKEHSYKEGGISLYQLVENFLKTKHPEVLSISDLLDILNSFATEFLNQPSQYKLNQLKERLNTDKTMIQKKFNEIENQHARENVYDEIPFKASDFQESLEFNFSDLNKIENDYLNVILCELIQYVEISSSDEISQNLKSILTKIGKTVKTIENHGEDDHRYLQNLYKGITTVGLPFKISETDKISLQALAFVLSRHSDIEKLHDYMVKNKFFNFRYAYMIWGILYGYANLSKVQLAPIAANLDLPTTLAEFSASLSGQSSLSSVKIDKYLNSEDVSERPLKTVNWDYSDTPGSEKQKAQSQISFKDAKEEIKSENSFESLIQSEFQDHPDWLDVIMESYEKASNDNTVIFVDNDTIVSNFQNHLLKEKSNKASERLKGFGNKKIEAATKTLEIFLSRKTDS</sequence>
<dbReference type="Proteomes" id="UP001174839">
    <property type="component" value="Unassembled WGS sequence"/>
</dbReference>
<name>A0ABT7WBF6_9FLAO</name>